<evidence type="ECO:0000256" key="1">
    <source>
        <dbReference type="ARBA" id="ARBA00022737"/>
    </source>
</evidence>
<feature type="compositionally biased region" description="Basic and acidic residues" evidence="4">
    <location>
        <begin position="894"/>
        <end position="905"/>
    </location>
</feature>
<dbReference type="PANTHER" id="PTHR14027">
    <property type="entry name" value="RNA POLYMERASE-ASSOCIATED PROTEIN CTR9"/>
    <property type="match status" value="1"/>
</dbReference>
<proteinExistence type="predicted"/>
<sequence length="917" mass="105503">MANFLHTHQVHIPFLSNENLNFNQICEHITNEDTAQQLHDFILKQDNFLEADYLSLVLYHCGYEDLFRTALEERYDFKKTDHIKKSSVLPAHLGLSYLQKVIDSEDSDVKKDALEKANDQCKEASSLDPKSPLVLILQCYFYLLKNETDGYRRALESATICDKILRNPNEQQTSFVNLKPLGTLGYALALFQNEKYEDAFKYFGKFFRKYSKAAPLVRLAIGQTLLAQGKTTEARYAFQKVLLMDPKNIDALTALGSIKFNENTDQGFKEANEYIKQAHEIDQNYAPMLLLMADASFKSKKNRKKSRKIAKAAFRSAKTDKAKADALFIMAQCNHLNGNMADAKKFYESVISLNPNHSKANYYLGLFASRDDPKKAIEYIEKVHQKIYDIFEANALLGLCYARLYQESDVHTSEKNRQQAVKYLELASKQKTTSINEKIKVVATLGWLGIKSLEFGKAEACYKEAIELYQKLKDKVKDESAENDEEQNDDENDPDNLPYEQLLTFLGISQFQNGKPSEALDTFTQAEQVYMDQNPGAEKPPPVLRYNIALCKEEMNKFSEARKDYKQLHEDYPNSFPEPLLRIAALAVRDTRPNYINNEAKEALETIVTEIDPNNVQAWIELANVYAKARQFDLAKKNMQTTQDKAGDGDGYIYSTVSMGNYFLESAQNKEDQGIKRQRLKIAQSNYIKALKADHHCVAAANGLAICWLLLGHFEEARHFLQLVTENRSDQYSSWENLGLADIQERKYQSAMQNFENANKKFFEKTNINLLSQYYDAAKGEKKYEECLQIAQTLCQLRPEYPTHWYYLASSLYKVVISQSNPRVTEGKNLKANTIRRWIKQLEKCQSLFENLKSSIGSSNADQFDQKIKDIERPLKRLQDLLVKAQEAEKLKREQQELEARKYSQENEENPSDLYEP</sequence>
<comment type="caution">
    <text evidence="5">The sequence shown here is derived from an EMBL/GenBank/DDBJ whole genome shotgun (WGS) entry which is preliminary data.</text>
</comment>
<dbReference type="PROSITE" id="PS50005">
    <property type="entry name" value="TPR"/>
    <property type="match status" value="2"/>
</dbReference>
<dbReference type="Pfam" id="PF13432">
    <property type="entry name" value="TPR_16"/>
    <property type="match status" value="2"/>
</dbReference>
<dbReference type="SMART" id="SM00028">
    <property type="entry name" value="TPR"/>
    <property type="match status" value="7"/>
</dbReference>
<feature type="compositionally biased region" description="Acidic residues" evidence="4">
    <location>
        <begin position="906"/>
        <end position="917"/>
    </location>
</feature>
<evidence type="ECO:0008006" key="7">
    <source>
        <dbReference type="Google" id="ProtNLM"/>
    </source>
</evidence>
<dbReference type="EMBL" id="JAPFFF010000001">
    <property type="protein sequence ID" value="KAK8900444.1"/>
    <property type="molecule type" value="Genomic_DNA"/>
</dbReference>
<dbReference type="InterPro" id="IPR031101">
    <property type="entry name" value="Ctr9"/>
</dbReference>
<dbReference type="Pfam" id="PF13174">
    <property type="entry name" value="TPR_6"/>
    <property type="match status" value="2"/>
</dbReference>
<dbReference type="Proteomes" id="UP001470230">
    <property type="component" value="Unassembled WGS sequence"/>
</dbReference>
<feature type="repeat" description="TPR" evidence="3">
    <location>
        <begin position="324"/>
        <end position="357"/>
    </location>
</feature>
<reference evidence="5 6" key="1">
    <citation type="submission" date="2024-04" db="EMBL/GenBank/DDBJ databases">
        <title>Tritrichomonas musculus Genome.</title>
        <authorList>
            <person name="Alves-Ferreira E."/>
            <person name="Grigg M."/>
            <person name="Lorenzi H."/>
            <person name="Galac M."/>
        </authorList>
    </citation>
    <scope>NUCLEOTIDE SEQUENCE [LARGE SCALE GENOMIC DNA]</scope>
    <source>
        <strain evidence="5 6">EAF2021</strain>
    </source>
</reference>
<keyword evidence="2 3" id="KW-0802">TPR repeat</keyword>
<feature type="region of interest" description="Disordered" evidence="4">
    <location>
        <begin position="894"/>
        <end position="917"/>
    </location>
</feature>
<evidence type="ECO:0000256" key="3">
    <source>
        <dbReference type="PROSITE-ProRule" id="PRU00339"/>
    </source>
</evidence>
<protein>
    <recommendedName>
        <fullName evidence="7">TPR Domain containing protein</fullName>
    </recommendedName>
</protein>
<evidence type="ECO:0000313" key="5">
    <source>
        <dbReference type="EMBL" id="KAK8900444.1"/>
    </source>
</evidence>
<evidence type="ECO:0000313" key="6">
    <source>
        <dbReference type="Proteomes" id="UP001470230"/>
    </source>
</evidence>
<dbReference type="InterPro" id="IPR011990">
    <property type="entry name" value="TPR-like_helical_dom_sf"/>
</dbReference>
<accession>A0ABR2LAS7</accession>
<dbReference type="SUPFAM" id="SSF81901">
    <property type="entry name" value="HCP-like"/>
    <property type="match status" value="1"/>
</dbReference>
<dbReference type="InterPro" id="IPR019734">
    <property type="entry name" value="TPR_rpt"/>
</dbReference>
<gene>
    <name evidence="5" type="ORF">M9Y10_002771</name>
</gene>
<evidence type="ECO:0000256" key="2">
    <source>
        <dbReference type="ARBA" id="ARBA00022803"/>
    </source>
</evidence>
<name>A0ABR2LAS7_9EUKA</name>
<evidence type="ECO:0000256" key="4">
    <source>
        <dbReference type="SAM" id="MobiDB-lite"/>
    </source>
</evidence>
<dbReference type="PANTHER" id="PTHR14027:SF2">
    <property type="entry name" value="RNA POLYMERASE-ASSOCIATED PROTEIN CTR9 HOMOLOG"/>
    <property type="match status" value="1"/>
</dbReference>
<feature type="region of interest" description="Disordered" evidence="4">
    <location>
        <begin position="477"/>
        <end position="497"/>
    </location>
</feature>
<feature type="repeat" description="TPR" evidence="3">
    <location>
        <begin position="215"/>
        <end position="248"/>
    </location>
</feature>
<keyword evidence="6" id="KW-1185">Reference proteome</keyword>
<organism evidence="5 6">
    <name type="scientific">Tritrichomonas musculus</name>
    <dbReference type="NCBI Taxonomy" id="1915356"/>
    <lineage>
        <taxon>Eukaryota</taxon>
        <taxon>Metamonada</taxon>
        <taxon>Parabasalia</taxon>
        <taxon>Tritrichomonadida</taxon>
        <taxon>Tritrichomonadidae</taxon>
        <taxon>Tritrichomonas</taxon>
    </lineage>
</organism>
<keyword evidence="1" id="KW-0677">Repeat</keyword>
<dbReference type="Gene3D" id="1.25.40.10">
    <property type="entry name" value="Tetratricopeptide repeat domain"/>
    <property type="match status" value="5"/>
</dbReference>
<feature type="compositionally biased region" description="Acidic residues" evidence="4">
    <location>
        <begin position="481"/>
        <end position="494"/>
    </location>
</feature>
<dbReference type="SUPFAM" id="SSF48452">
    <property type="entry name" value="TPR-like"/>
    <property type="match status" value="2"/>
</dbReference>